<dbReference type="GO" id="GO:0005737">
    <property type="term" value="C:cytoplasm"/>
    <property type="evidence" value="ECO:0007669"/>
    <property type="project" value="UniProtKB-SubCell"/>
</dbReference>
<organism evidence="7 8">
    <name type="scientific">Massilia forsythiae</name>
    <dbReference type="NCBI Taxonomy" id="2728020"/>
    <lineage>
        <taxon>Bacteria</taxon>
        <taxon>Pseudomonadati</taxon>
        <taxon>Pseudomonadota</taxon>
        <taxon>Betaproteobacteria</taxon>
        <taxon>Burkholderiales</taxon>
        <taxon>Oxalobacteraceae</taxon>
        <taxon>Telluria group</taxon>
        <taxon>Massilia</taxon>
    </lineage>
</organism>
<dbReference type="AlphaFoldDB" id="A0A7Z2ZUP8"/>
<dbReference type="KEGG" id="mfy:HH212_23595"/>
<proteinExistence type="predicted"/>
<dbReference type="PANTHER" id="PTHR36837">
    <property type="entry name" value="POLY(3-HYDROXYALKANOATE) POLYMERASE SUBUNIT PHAC"/>
    <property type="match status" value="1"/>
</dbReference>
<dbReference type="SUPFAM" id="SSF53474">
    <property type="entry name" value="alpha/beta-Hydrolases"/>
    <property type="match status" value="1"/>
</dbReference>
<evidence type="ECO:0000313" key="7">
    <source>
        <dbReference type="EMBL" id="QJE02634.1"/>
    </source>
</evidence>
<dbReference type="PANTHER" id="PTHR36837:SF5">
    <property type="entry name" value="POLY-3-HYDROXYBUTYRATE SYNTHASE"/>
    <property type="match status" value="1"/>
</dbReference>
<evidence type="ECO:0000313" key="8">
    <source>
        <dbReference type="Proteomes" id="UP000502415"/>
    </source>
</evidence>
<feature type="domain" description="Poly-beta-hydroxybutyrate polymerase N-terminal" evidence="6">
    <location>
        <begin position="109"/>
        <end position="276"/>
    </location>
</feature>
<reference evidence="7 8" key="1">
    <citation type="submission" date="2020-04" db="EMBL/GenBank/DDBJ databases">
        <title>Genome sequencing of novel species.</title>
        <authorList>
            <person name="Heo J."/>
            <person name="Kim S.-J."/>
            <person name="Kim J.-S."/>
            <person name="Hong S.-B."/>
            <person name="Kwon S.-W."/>
        </authorList>
    </citation>
    <scope>NUCLEOTIDE SEQUENCE [LARGE SCALE GENOMIC DNA]</scope>
    <source>
        <strain evidence="7 8">GN2-R2</strain>
    </source>
</reference>
<accession>A0A7Z2ZUP8</accession>
<evidence type="ECO:0000256" key="5">
    <source>
        <dbReference type="SAM" id="MobiDB-lite"/>
    </source>
</evidence>
<evidence type="ECO:0000256" key="3">
    <source>
        <dbReference type="ARBA" id="ARBA00022679"/>
    </source>
</evidence>
<dbReference type="InterPro" id="IPR010941">
    <property type="entry name" value="PhaC_N"/>
</dbReference>
<dbReference type="Gene3D" id="3.40.50.1820">
    <property type="entry name" value="alpha/beta hydrolase"/>
    <property type="match status" value="1"/>
</dbReference>
<sequence length="609" mass="65598">MNTPDAFPQMFAAPWLAQFSDPNAWQAWMKMPDGFGAGSASGMGAPGAAAPGAAAAMNAANPAAMMTRMLGDFNASVSPAKLEALRDDYLQKAARLWQDFATGKTPAFQDKRFAAPEWTANPMSAFSVASYLLNAAFLTALAEAVEAKPRDKHKIRFAVQQMVDALSPANFLATNPEAQQQMIETKGESLGKGMANMLADLQKGRISQSDESAFEVGRNVGVTPGTVVFENDLFQLIQYAPSTPAVHEVPLLMIPPCINKYYILDLQPENSLVRYLVEQGNTVFMMSWRNPDQAMSKLGLDDYVERGAIRAIEAARAISGQEKVNVFGFCVGGTIAASALAVEAARGNQPAASLSLFTTLLDFSDNGVLDVFVDEAQVALREQKMARGGLMPGRDLATMFSSLRPNDLVWNYVQQNYLKGKNPPAFDLLYWNADSTNLPGPMVCWYLRNTYLENKLKVPGALTVAGVPVDLGAIDCPTFLYGSREDHIVPWDAAFLSMQLLNPNKPKANRFVLGASGHIAGVINPASKNKRSYWVADGAAGGDGKGRGKPSPSDWLAGATERKGSWWPEWAAFLAEQGGQDVPAPDAPGGVGYQAIEPAPGRYVKARAD</sequence>
<dbReference type="Pfam" id="PF07167">
    <property type="entry name" value="PhaC_N"/>
    <property type="match status" value="1"/>
</dbReference>
<dbReference type="GO" id="GO:0016746">
    <property type="term" value="F:acyltransferase activity"/>
    <property type="evidence" value="ECO:0007669"/>
    <property type="project" value="UniProtKB-KW"/>
</dbReference>
<comment type="subcellular location">
    <subcellularLocation>
        <location evidence="1">Cytoplasm</location>
    </subcellularLocation>
</comment>
<protein>
    <submittedName>
        <fullName evidence="7">Class I poly(R)-hydroxyalkanoic acid synthase</fullName>
    </submittedName>
</protein>
<dbReference type="RefSeq" id="WP_170204716.1">
    <property type="nucleotide sequence ID" value="NZ_CP051685.1"/>
</dbReference>
<keyword evidence="3" id="KW-0808">Transferase</keyword>
<dbReference type="GO" id="GO:0042619">
    <property type="term" value="P:poly-hydroxybutyrate biosynthetic process"/>
    <property type="evidence" value="ECO:0007669"/>
    <property type="project" value="InterPro"/>
</dbReference>
<dbReference type="InterPro" id="IPR029058">
    <property type="entry name" value="AB_hydrolase_fold"/>
</dbReference>
<keyword evidence="4" id="KW-0012">Acyltransferase</keyword>
<dbReference type="InterPro" id="IPR010963">
    <property type="entry name" value="PHA_synth_I"/>
</dbReference>
<keyword evidence="8" id="KW-1185">Reference proteome</keyword>
<dbReference type="EMBL" id="CP051685">
    <property type="protein sequence ID" value="QJE02634.1"/>
    <property type="molecule type" value="Genomic_DNA"/>
</dbReference>
<gene>
    <name evidence="7" type="primary">phaC</name>
    <name evidence="7" type="ORF">HH212_23595</name>
</gene>
<evidence type="ECO:0000256" key="4">
    <source>
        <dbReference type="ARBA" id="ARBA00023315"/>
    </source>
</evidence>
<keyword evidence="2" id="KW-0963">Cytoplasm</keyword>
<evidence type="ECO:0000256" key="1">
    <source>
        <dbReference type="ARBA" id="ARBA00004496"/>
    </source>
</evidence>
<dbReference type="InterPro" id="IPR051321">
    <property type="entry name" value="PHA/PHB_synthase"/>
</dbReference>
<dbReference type="NCBIfam" id="TIGR01838">
    <property type="entry name" value="PHA_synth_I"/>
    <property type="match status" value="1"/>
</dbReference>
<feature type="region of interest" description="Disordered" evidence="5">
    <location>
        <begin position="539"/>
        <end position="558"/>
    </location>
</feature>
<evidence type="ECO:0000256" key="2">
    <source>
        <dbReference type="ARBA" id="ARBA00022490"/>
    </source>
</evidence>
<evidence type="ECO:0000259" key="6">
    <source>
        <dbReference type="Pfam" id="PF07167"/>
    </source>
</evidence>
<dbReference type="Proteomes" id="UP000502415">
    <property type="component" value="Chromosome"/>
</dbReference>
<name>A0A7Z2ZUP8_9BURK</name>